<organism evidence="1 2">
    <name type="scientific">Caerostris extrusa</name>
    <name type="common">Bark spider</name>
    <name type="synonym">Caerostris bankana</name>
    <dbReference type="NCBI Taxonomy" id="172846"/>
    <lineage>
        <taxon>Eukaryota</taxon>
        <taxon>Metazoa</taxon>
        <taxon>Ecdysozoa</taxon>
        <taxon>Arthropoda</taxon>
        <taxon>Chelicerata</taxon>
        <taxon>Arachnida</taxon>
        <taxon>Araneae</taxon>
        <taxon>Araneomorphae</taxon>
        <taxon>Entelegynae</taxon>
        <taxon>Araneoidea</taxon>
        <taxon>Araneidae</taxon>
        <taxon>Caerostris</taxon>
    </lineage>
</organism>
<dbReference type="AlphaFoldDB" id="A0AAV4UC45"/>
<reference evidence="1 2" key="1">
    <citation type="submission" date="2021-06" db="EMBL/GenBank/DDBJ databases">
        <title>Caerostris extrusa draft genome.</title>
        <authorList>
            <person name="Kono N."/>
            <person name="Arakawa K."/>
        </authorList>
    </citation>
    <scope>NUCLEOTIDE SEQUENCE [LARGE SCALE GENOMIC DNA]</scope>
</reference>
<protein>
    <submittedName>
        <fullName evidence="1">Uncharacterized protein</fullName>
    </submittedName>
</protein>
<accession>A0AAV4UC45</accession>
<evidence type="ECO:0000313" key="2">
    <source>
        <dbReference type="Proteomes" id="UP001054945"/>
    </source>
</evidence>
<gene>
    <name evidence="1" type="ORF">CEXT_597881</name>
</gene>
<keyword evidence="2" id="KW-1185">Reference proteome</keyword>
<comment type="caution">
    <text evidence="1">The sequence shown here is derived from an EMBL/GenBank/DDBJ whole genome shotgun (WGS) entry which is preliminary data.</text>
</comment>
<evidence type="ECO:0000313" key="1">
    <source>
        <dbReference type="EMBL" id="GIY55328.1"/>
    </source>
</evidence>
<proteinExistence type="predicted"/>
<name>A0AAV4UC45_CAEEX</name>
<sequence length="146" mass="16339">MQFLMFTDAAVDSLGEKLSANRVFVRWKESSVGEVNAAIMCPITMVYCKCTARRIKAIKAQNVVKRQMYESSNKMLTFKNYGTVNAGTAAIVVISDLATEESWDACLSWNIYATRNRVEISSNVHDETNEIATALNQDASCRRLKV</sequence>
<dbReference type="Proteomes" id="UP001054945">
    <property type="component" value="Unassembled WGS sequence"/>
</dbReference>
<dbReference type="EMBL" id="BPLR01012631">
    <property type="protein sequence ID" value="GIY55328.1"/>
    <property type="molecule type" value="Genomic_DNA"/>
</dbReference>